<organism evidence="1 2">
    <name type="scientific">Saccharolobus shibatae (strain ATCC 51178 / DSM 5389 / JCM 8931 / NBRC 15437 / B12)</name>
    <name type="common">Sulfolobus shibatae</name>
    <dbReference type="NCBI Taxonomy" id="523848"/>
    <lineage>
        <taxon>Archaea</taxon>
        <taxon>Thermoproteota</taxon>
        <taxon>Thermoprotei</taxon>
        <taxon>Sulfolobales</taxon>
        <taxon>Sulfolobaceae</taxon>
        <taxon>Saccharolobus</taxon>
    </lineage>
</organism>
<dbReference type="AlphaFoldDB" id="A0A8F5BNU7"/>
<dbReference type="EMBL" id="CP077717">
    <property type="protein sequence ID" value="QXJ28615.1"/>
    <property type="molecule type" value="Genomic_DNA"/>
</dbReference>
<accession>A0A8F5BNU7</accession>
<protein>
    <submittedName>
        <fullName evidence="1">Uncharacterized protein</fullName>
    </submittedName>
</protein>
<dbReference type="Proteomes" id="UP000694018">
    <property type="component" value="Chromosome"/>
</dbReference>
<name>A0A8F5BNU7_SACSH</name>
<sequence length="56" mass="6554">MTPTPLTYSSRESFFKKQIIDKTAFDVIHWKNVYLRDLTGKSDLAKGNNSKYELKE</sequence>
<proteinExistence type="predicted"/>
<reference evidence="1" key="1">
    <citation type="journal article" date="2021" name="Environ. Microbiol.">
        <title>New insights into the diversity and evolution of the archaeal mobilome from three complete genomes of Saccharolobus shibatae.</title>
        <authorList>
            <person name="Medvedeva S."/>
            <person name="Brandt D."/>
            <person name="Cvirkaite-Krupovic V."/>
            <person name="Liu Y."/>
            <person name="Severinov K."/>
            <person name="Ishino S."/>
            <person name="Ishino Y."/>
            <person name="Prangishvili D."/>
            <person name="Kalinowski J."/>
            <person name="Krupovic M."/>
        </authorList>
    </citation>
    <scope>NUCLEOTIDE SEQUENCE</scope>
    <source>
        <strain evidence="1">B12</strain>
    </source>
</reference>
<evidence type="ECO:0000313" key="2">
    <source>
        <dbReference type="Proteomes" id="UP000694018"/>
    </source>
</evidence>
<dbReference type="KEGG" id="sshi:J5U23_01484"/>
<gene>
    <name evidence="1" type="ORF">J5U23_01484</name>
</gene>
<evidence type="ECO:0000313" key="1">
    <source>
        <dbReference type="EMBL" id="QXJ28615.1"/>
    </source>
</evidence>